<dbReference type="PANTHER" id="PTHR12565:SF184">
    <property type="entry name" value="BHLH TRANSCRIPTION FACTOR"/>
    <property type="match status" value="1"/>
</dbReference>
<dbReference type="GO" id="GO:0005634">
    <property type="term" value="C:nucleus"/>
    <property type="evidence" value="ECO:0007669"/>
    <property type="project" value="UniProtKB-SubCell"/>
</dbReference>
<evidence type="ECO:0000256" key="1">
    <source>
        <dbReference type="ARBA" id="ARBA00004123"/>
    </source>
</evidence>
<dbReference type="PANTHER" id="PTHR12565">
    <property type="entry name" value="STEROL REGULATORY ELEMENT-BINDING PROTEIN"/>
    <property type="match status" value="1"/>
</dbReference>
<evidence type="ECO:0000313" key="4">
    <source>
        <dbReference type="Proteomes" id="UP000287651"/>
    </source>
</evidence>
<reference evidence="3 4" key="1">
    <citation type="journal article" date="2014" name="Agronomy (Basel)">
        <title>A Draft Genome Sequence for Ensete ventricosum, the Drought-Tolerant Tree Against Hunger.</title>
        <authorList>
            <person name="Harrison J."/>
            <person name="Moore K.A."/>
            <person name="Paszkiewicz K."/>
            <person name="Jones T."/>
            <person name="Grant M."/>
            <person name="Ambacheew D."/>
            <person name="Muzemil S."/>
            <person name="Studholme D.J."/>
        </authorList>
    </citation>
    <scope>NUCLEOTIDE SEQUENCE [LARGE SCALE GENOMIC DNA]</scope>
</reference>
<dbReference type="AlphaFoldDB" id="A0A426Y6T1"/>
<accession>A0A426Y6T1</accession>
<dbReference type="InterPro" id="IPR024097">
    <property type="entry name" value="bHLH_ZIP_TF"/>
</dbReference>
<keyword evidence="2" id="KW-0539">Nucleus</keyword>
<dbReference type="EMBL" id="AMZH03014540">
    <property type="protein sequence ID" value="RRT47466.1"/>
    <property type="molecule type" value="Genomic_DNA"/>
</dbReference>
<protein>
    <recommendedName>
        <fullName evidence="5">BHLH domain-containing protein</fullName>
    </recommendedName>
</protein>
<sequence>MLDEIINYVQSLQQQVEVCSAAAAAAAAAACESSSDCSSVSPVQFLSMKLAAVNAQHNYGMEGLVAKEVRDMQSSSWEEELRAAMKLTNGSCALINAKPCDDFTM</sequence>
<gene>
    <name evidence="3" type="ORF">B296_00024029</name>
</gene>
<dbReference type="GO" id="GO:0003700">
    <property type="term" value="F:DNA-binding transcription factor activity"/>
    <property type="evidence" value="ECO:0007669"/>
    <property type="project" value="TreeGrafter"/>
</dbReference>
<evidence type="ECO:0000256" key="2">
    <source>
        <dbReference type="ARBA" id="ARBA00023242"/>
    </source>
</evidence>
<comment type="subcellular location">
    <subcellularLocation>
        <location evidence="1">Nucleus</location>
    </subcellularLocation>
</comment>
<proteinExistence type="predicted"/>
<evidence type="ECO:0008006" key="5">
    <source>
        <dbReference type="Google" id="ProtNLM"/>
    </source>
</evidence>
<comment type="caution">
    <text evidence="3">The sequence shown here is derived from an EMBL/GenBank/DDBJ whole genome shotgun (WGS) entry which is preliminary data.</text>
</comment>
<organism evidence="3 4">
    <name type="scientific">Ensete ventricosum</name>
    <name type="common">Abyssinian banana</name>
    <name type="synonym">Musa ensete</name>
    <dbReference type="NCBI Taxonomy" id="4639"/>
    <lineage>
        <taxon>Eukaryota</taxon>
        <taxon>Viridiplantae</taxon>
        <taxon>Streptophyta</taxon>
        <taxon>Embryophyta</taxon>
        <taxon>Tracheophyta</taxon>
        <taxon>Spermatophyta</taxon>
        <taxon>Magnoliopsida</taxon>
        <taxon>Liliopsida</taxon>
        <taxon>Zingiberales</taxon>
        <taxon>Musaceae</taxon>
        <taxon>Ensete</taxon>
    </lineage>
</organism>
<evidence type="ECO:0000313" key="3">
    <source>
        <dbReference type="EMBL" id="RRT47466.1"/>
    </source>
</evidence>
<dbReference type="Proteomes" id="UP000287651">
    <property type="component" value="Unassembled WGS sequence"/>
</dbReference>
<name>A0A426Y6T1_ENSVE</name>